<evidence type="ECO:0000256" key="3">
    <source>
        <dbReference type="ARBA" id="ARBA00022691"/>
    </source>
</evidence>
<dbReference type="OMA" id="TRGHAYE"/>
<evidence type="ECO:0000256" key="2">
    <source>
        <dbReference type="ARBA" id="ARBA00022679"/>
    </source>
</evidence>
<dbReference type="STRING" id="945553.A0A0D2M517"/>
<reference evidence="6" key="1">
    <citation type="submission" date="2014-04" db="EMBL/GenBank/DDBJ databases">
        <title>Evolutionary Origins and Diversification of the Mycorrhizal Mutualists.</title>
        <authorList>
            <consortium name="DOE Joint Genome Institute"/>
            <consortium name="Mycorrhizal Genomics Consortium"/>
            <person name="Kohler A."/>
            <person name="Kuo A."/>
            <person name="Nagy L.G."/>
            <person name="Floudas D."/>
            <person name="Copeland A."/>
            <person name="Barry K.W."/>
            <person name="Cichocki N."/>
            <person name="Veneault-Fourrey C."/>
            <person name="LaButti K."/>
            <person name="Lindquist E.A."/>
            <person name="Lipzen A."/>
            <person name="Lundell T."/>
            <person name="Morin E."/>
            <person name="Murat C."/>
            <person name="Riley R."/>
            <person name="Ohm R."/>
            <person name="Sun H."/>
            <person name="Tunlid A."/>
            <person name="Henrissat B."/>
            <person name="Grigoriev I.V."/>
            <person name="Hibbett D.S."/>
            <person name="Martin F."/>
        </authorList>
    </citation>
    <scope>NUCLEOTIDE SEQUENCE [LARGE SCALE GENOMIC DNA]</scope>
    <source>
        <strain evidence="6">FD-334 SS-4</strain>
    </source>
</reference>
<protein>
    <recommendedName>
        <fullName evidence="4">O-methyltransferase C-terminal domain-containing protein</fullName>
    </recommendedName>
</protein>
<name>A0A0D2M517_HYPSF</name>
<accession>A0A0D2M517</accession>
<dbReference type="Pfam" id="PF00891">
    <property type="entry name" value="Methyltransf_2"/>
    <property type="match status" value="1"/>
</dbReference>
<dbReference type="InterPro" id="IPR029063">
    <property type="entry name" value="SAM-dependent_MTases_sf"/>
</dbReference>
<keyword evidence="1" id="KW-0489">Methyltransferase</keyword>
<dbReference type="GO" id="GO:0008171">
    <property type="term" value="F:O-methyltransferase activity"/>
    <property type="evidence" value="ECO:0007669"/>
    <property type="project" value="InterPro"/>
</dbReference>
<dbReference type="AlphaFoldDB" id="A0A0D2M517"/>
<keyword evidence="6" id="KW-1185">Reference proteome</keyword>
<dbReference type="Gene3D" id="1.10.10.10">
    <property type="entry name" value="Winged helix-like DNA-binding domain superfamily/Winged helix DNA-binding domain"/>
    <property type="match status" value="1"/>
</dbReference>
<dbReference type="Proteomes" id="UP000054270">
    <property type="component" value="Unassembled WGS sequence"/>
</dbReference>
<dbReference type="SUPFAM" id="SSF53335">
    <property type="entry name" value="S-adenosyl-L-methionine-dependent methyltransferases"/>
    <property type="match status" value="1"/>
</dbReference>
<dbReference type="PANTHER" id="PTHR43712:SF2">
    <property type="entry name" value="O-METHYLTRANSFERASE CICE"/>
    <property type="match status" value="1"/>
</dbReference>
<dbReference type="Gene3D" id="3.40.50.150">
    <property type="entry name" value="Vaccinia Virus protein VP39"/>
    <property type="match status" value="1"/>
</dbReference>
<evidence type="ECO:0000313" key="6">
    <source>
        <dbReference type="Proteomes" id="UP000054270"/>
    </source>
</evidence>
<sequence length="306" mass="33495">MTVPQLSRGGLELIQLAELITSSVQDVLTEYQNAGQDVPWLSSTEPGPFDKPHLAPPKLSKAIQIIEAACAQLSFAVASPGHVITNKSYGFEEPAGLQVVTTAKIADMLMGQPEGLPVEKLARQSGLDPNKLGRILRMLATKHCFQEVKPDIFANNRISMQLVSTNPVSGLIGNMTYESFKASAFLGETLRDPSSALSTSPDHSSFTRGHAYEWDRVPADSSICDIGGGNGHAMLGLVQEFPQLKVVLQDLPAVVQQGQDYWRTEHPGAIEKKRVEFVALDFFVEQPVANCNFYYLRHVLQVHVTI</sequence>
<keyword evidence="2" id="KW-0808">Transferase</keyword>
<evidence type="ECO:0000313" key="5">
    <source>
        <dbReference type="EMBL" id="KJA18243.1"/>
    </source>
</evidence>
<dbReference type="OrthoDB" id="1606438at2759"/>
<feature type="domain" description="O-methyltransferase C-terminal" evidence="4">
    <location>
        <begin position="221"/>
        <end position="300"/>
    </location>
</feature>
<dbReference type="EMBL" id="KN817591">
    <property type="protein sequence ID" value="KJA18243.1"/>
    <property type="molecule type" value="Genomic_DNA"/>
</dbReference>
<dbReference type="SUPFAM" id="SSF46785">
    <property type="entry name" value="Winged helix' DNA-binding domain"/>
    <property type="match status" value="1"/>
</dbReference>
<keyword evidence="3" id="KW-0949">S-adenosyl-L-methionine</keyword>
<evidence type="ECO:0000256" key="1">
    <source>
        <dbReference type="ARBA" id="ARBA00022603"/>
    </source>
</evidence>
<dbReference type="InterPro" id="IPR001077">
    <property type="entry name" value="COMT_C"/>
</dbReference>
<dbReference type="InterPro" id="IPR036390">
    <property type="entry name" value="WH_DNA-bd_sf"/>
</dbReference>
<dbReference type="InterPro" id="IPR036388">
    <property type="entry name" value="WH-like_DNA-bd_sf"/>
</dbReference>
<gene>
    <name evidence="5" type="ORF">HYPSUDRAFT_218292</name>
</gene>
<organism evidence="5 6">
    <name type="scientific">Hypholoma sublateritium (strain FD-334 SS-4)</name>
    <dbReference type="NCBI Taxonomy" id="945553"/>
    <lineage>
        <taxon>Eukaryota</taxon>
        <taxon>Fungi</taxon>
        <taxon>Dikarya</taxon>
        <taxon>Basidiomycota</taxon>
        <taxon>Agaricomycotina</taxon>
        <taxon>Agaricomycetes</taxon>
        <taxon>Agaricomycetidae</taxon>
        <taxon>Agaricales</taxon>
        <taxon>Agaricineae</taxon>
        <taxon>Strophariaceae</taxon>
        <taxon>Hypholoma</taxon>
    </lineage>
</organism>
<evidence type="ECO:0000259" key="4">
    <source>
        <dbReference type="Pfam" id="PF00891"/>
    </source>
</evidence>
<dbReference type="PANTHER" id="PTHR43712">
    <property type="entry name" value="PUTATIVE (AFU_ORTHOLOGUE AFUA_4G14580)-RELATED"/>
    <property type="match status" value="1"/>
</dbReference>
<proteinExistence type="predicted"/>
<dbReference type="GO" id="GO:0032259">
    <property type="term" value="P:methylation"/>
    <property type="evidence" value="ECO:0007669"/>
    <property type="project" value="UniProtKB-KW"/>
</dbReference>